<name>A0AAQ1SQV2_LEPIR</name>
<organism evidence="2 3">
    <name type="scientific">Leptospira interrogans serovar Manilae</name>
    <dbReference type="NCBI Taxonomy" id="214675"/>
    <lineage>
        <taxon>Bacteria</taxon>
        <taxon>Pseudomonadati</taxon>
        <taxon>Spirochaetota</taxon>
        <taxon>Spirochaetia</taxon>
        <taxon>Leptospirales</taxon>
        <taxon>Leptospiraceae</taxon>
        <taxon>Leptospira</taxon>
    </lineage>
</organism>
<reference evidence="2 3" key="1">
    <citation type="submission" date="2017-11" db="EMBL/GenBank/DDBJ databases">
        <authorList>
            <person name="Lechat P."/>
        </authorList>
    </citation>
    <scope>NUCLEOTIDE SEQUENCE [LARGE SCALE GENOMIC DNA]</scope>
    <source>
        <strain evidence="2">L495</strain>
    </source>
</reference>
<dbReference type="Proteomes" id="UP000234460">
    <property type="component" value="Chromosome LMANV2"/>
</dbReference>
<sequence length="405" mass="43804">MMSGVSEQGFVRKSREEILSELEEGYKTRLGGDIDLSIVSEDGIRMRILADELDKIHQLAEKIFYSNFAHTASGVSLDRVLNPLGSERQPAKRSIVVLRFSGVDDAVVPAGIICQTNNGLLFITIESGVLSGGHVDVNAQALEISYGVNGNVNANSITTINTAISGIDSVTNPEPSRGGRAIETDSEYLNRFIQEGVNGGSSAANVQGVLNNIPSVLNAIVYENNTDFTDVDGRPPHSMEAVIEGGSSEEIGEVFLRNWPGGIESYGLEFTTVFDNKGVPRTYYFNRPTDVLVYVKIDVVRDLNLWMQGSESVIKTNCIKVIGGVDTIASTSTYYKGEGTGADVFAWKLIAAQSALQEFDSVKVLGIKSMTVKVGQTSPAIQDVLPINSRQRSKLITANIQVNFI</sequence>
<protein>
    <submittedName>
        <fullName evidence="2">Phage-related protein</fullName>
    </submittedName>
</protein>
<dbReference type="AlphaFoldDB" id="A0AAQ1SQV2"/>
<dbReference type="Pfam" id="PF04865">
    <property type="entry name" value="Baseplate_J"/>
    <property type="match status" value="1"/>
</dbReference>
<evidence type="ECO:0000313" key="2">
    <source>
        <dbReference type="EMBL" id="SOR63701.1"/>
    </source>
</evidence>
<dbReference type="InterPro" id="IPR052399">
    <property type="entry name" value="Phage_Baseplate_Assmbl_Protein"/>
</dbReference>
<evidence type="ECO:0000313" key="3">
    <source>
        <dbReference type="Proteomes" id="UP000234460"/>
    </source>
</evidence>
<dbReference type="PANTHER" id="PTHR37829">
    <property type="entry name" value="PHAGE-LIKE ELEMENT PBSX PROTEIN XKDT"/>
    <property type="match status" value="1"/>
</dbReference>
<accession>A0AAQ1SQV2</accession>
<dbReference type="InterPro" id="IPR006949">
    <property type="entry name" value="Barrel_Baseplate_J-like"/>
</dbReference>
<proteinExistence type="predicted"/>
<feature type="domain" description="Baseplate protein J-like barrel" evidence="1">
    <location>
        <begin position="98"/>
        <end position="179"/>
    </location>
</feature>
<dbReference type="PANTHER" id="PTHR37829:SF3">
    <property type="entry name" value="PROTEIN JAYE-RELATED"/>
    <property type="match status" value="1"/>
</dbReference>
<evidence type="ECO:0000259" key="1">
    <source>
        <dbReference type="Pfam" id="PF04865"/>
    </source>
</evidence>
<comment type="caution">
    <text evidence="2">The sequence shown here is derived from an EMBL/GenBank/DDBJ whole genome shotgun (WGS) entry which is preliminary data.</text>
</comment>
<gene>
    <name evidence="2" type="ORF">LMANV2_80051</name>
</gene>
<dbReference type="EMBL" id="OEJX01000078">
    <property type="protein sequence ID" value="SOR63701.1"/>
    <property type="molecule type" value="Genomic_DNA"/>
</dbReference>